<evidence type="ECO:0000313" key="5">
    <source>
        <dbReference type="EMBL" id="GAA1706454.1"/>
    </source>
</evidence>
<comment type="caution">
    <text evidence="5">The sequence shown here is derived from an EMBL/GenBank/DDBJ whole genome shotgun (WGS) entry which is preliminary data.</text>
</comment>
<dbReference type="Proteomes" id="UP001500618">
    <property type="component" value="Unassembled WGS sequence"/>
</dbReference>
<accession>A0ABN2IK88</accession>
<reference evidence="5 6" key="1">
    <citation type="journal article" date="2019" name="Int. J. Syst. Evol. Microbiol.">
        <title>The Global Catalogue of Microorganisms (GCM) 10K type strain sequencing project: providing services to taxonomists for standard genome sequencing and annotation.</title>
        <authorList>
            <consortium name="The Broad Institute Genomics Platform"/>
            <consortium name="The Broad Institute Genome Sequencing Center for Infectious Disease"/>
            <person name="Wu L."/>
            <person name="Ma J."/>
        </authorList>
    </citation>
    <scope>NUCLEOTIDE SEQUENCE [LARGE SCALE GENOMIC DNA]</scope>
    <source>
        <strain evidence="5 6">JCM 14718</strain>
    </source>
</reference>
<evidence type="ECO:0000313" key="6">
    <source>
        <dbReference type="Proteomes" id="UP001500618"/>
    </source>
</evidence>
<organism evidence="5 6">
    <name type="scientific">Fodinicola feengrottensis</name>
    <dbReference type="NCBI Taxonomy" id="435914"/>
    <lineage>
        <taxon>Bacteria</taxon>
        <taxon>Bacillati</taxon>
        <taxon>Actinomycetota</taxon>
        <taxon>Actinomycetes</taxon>
        <taxon>Mycobacteriales</taxon>
        <taxon>Fodinicola</taxon>
    </lineage>
</organism>
<keyword evidence="5" id="KW-0456">Lyase</keyword>
<name>A0ABN2IK88_9ACTN</name>
<evidence type="ECO:0000259" key="4">
    <source>
        <dbReference type="Pfam" id="PF01212"/>
    </source>
</evidence>
<dbReference type="Pfam" id="PF01212">
    <property type="entry name" value="Beta_elim_lyase"/>
    <property type="match status" value="1"/>
</dbReference>
<evidence type="ECO:0000256" key="2">
    <source>
        <dbReference type="ARBA" id="ARBA00006966"/>
    </source>
</evidence>
<dbReference type="Gene3D" id="3.90.1150.10">
    <property type="entry name" value="Aspartate Aminotransferase, domain 1"/>
    <property type="match status" value="1"/>
</dbReference>
<dbReference type="GO" id="GO:0016829">
    <property type="term" value="F:lyase activity"/>
    <property type="evidence" value="ECO:0007669"/>
    <property type="project" value="UniProtKB-KW"/>
</dbReference>
<dbReference type="RefSeq" id="WP_344314049.1">
    <property type="nucleotide sequence ID" value="NZ_BAAANY010000031.1"/>
</dbReference>
<keyword evidence="3" id="KW-0663">Pyridoxal phosphate</keyword>
<keyword evidence="6" id="KW-1185">Reference proteome</keyword>
<dbReference type="InterPro" id="IPR001597">
    <property type="entry name" value="ArAA_b-elim_lyase/Thr_aldolase"/>
</dbReference>
<dbReference type="PANTHER" id="PTHR48097">
    <property type="entry name" value="L-THREONINE ALDOLASE-RELATED"/>
    <property type="match status" value="1"/>
</dbReference>
<dbReference type="InterPro" id="IPR015421">
    <property type="entry name" value="PyrdxlP-dep_Trfase_major"/>
</dbReference>
<proteinExistence type="inferred from homology"/>
<comment type="similarity">
    <text evidence="2">Belongs to the threonine aldolase family.</text>
</comment>
<sequence length="361" mass="39653">MVTRQRRDEVRRASERFLQMHGPTVMADQLTDLASRARGRDRDSYGTGELIEELEGRLADLFGTEAAVFLPSGTMAQQIALRIWAEQAGRDTVGLHPLTHLEVHELGAVWELHRLRPRFLTDAPRQPTLDDLAAVAEPLGSVVVELPLREADFQLPTWDELSGFAAAVGERGARLHVDGARLWESTAHLGHSLAEIAGLADSVYVSFYKVLGAMSGSALVGPASFVAQARRWQRRHGGTLFAQYPAVLGALRGLDEYLPRVPTYVSYAQKLAARLAELPRVRVNPNPVHTNGFAVYVDADSDRLDEATVAYAAEKKTTTFWWGPTVVPGWSKTEISVGEATLGWKPGEIADTLQELVDRAS</sequence>
<gene>
    <name evidence="5" type="ORF">GCM10009765_64870</name>
</gene>
<dbReference type="InterPro" id="IPR015424">
    <property type="entry name" value="PyrdxlP-dep_Trfase"/>
</dbReference>
<comment type="cofactor">
    <cofactor evidence="1">
        <name>pyridoxal 5'-phosphate</name>
        <dbReference type="ChEBI" id="CHEBI:597326"/>
    </cofactor>
</comment>
<protein>
    <submittedName>
        <fullName evidence="5">Beta-eliminating lyase-related protein</fullName>
    </submittedName>
</protein>
<evidence type="ECO:0000256" key="1">
    <source>
        <dbReference type="ARBA" id="ARBA00001933"/>
    </source>
</evidence>
<dbReference type="SUPFAM" id="SSF53383">
    <property type="entry name" value="PLP-dependent transferases"/>
    <property type="match status" value="1"/>
</dbReference>
<dbReference type="PANTHER" id="PTHR48097:SF9">
    <property type="entry name" value="L-THREONINE ALDOLASE"/>
    <property type="match status" value="1"/>
</dbReference>
<dbReference type="EMBL" id="BAAANY010000031">
    <property type="protein sequence ID" value="GAA1706454.1"/>
    <property type="molecule type" value="Genomic_DNA"/>
</dbReference>
<dbReference type="InterPro" id="IPR015422">
    <property type="entry name" value="PyrdxlP-dep_Trfase_small"/>
</dbReference>
<evidence type="ECO:0000256" key="3">
    <source>
        <dbReference type="ARBA" id="ARBA00022898"/>
    </source>
</evidence>
<dbReference type="Gene3D" id="3.40.640.10">
    <property type="entry name" value="Type I PLP-dependent aspartate aminotransferase-like (Major domain)"/>
    <property type="match status" value="1"/>
</dbReference>
<feature type="domain" description="Aromatic amino acid beta-eliminating lyase/threonine aldolase" evidence="4">
    <location>
        <begin position="41"/>
        <end position="298"/>
    </location>
</feature>